<feature type="domain" description="C2H2-type" evidence="13">
    <location>
        <begin position="404"/>
        <end position="431"/>
    </location>
</feature>
<dbReference type="OrthoDB" id="6500421at2759"/>
<evidence type="ECO:0000256" key="2">
    <source>
        <dbReference type="ARBA" id="ARBA00006991"/>
    </source>
</evidence>
<dbReference type="PANTHER" id="PTHR24404">
    <property type="entry name" value="ZINC FINGER PROTEIN"/>
    <property type="match status" value="1"/>
</dbReference>
<comment type="caution">
    <text evidence="15">The sequence shown here is derived from an EMBL/GenBank/DDBJ whole genome shotgun (WGS) entry which is preliminary data.</text>
</comment>
<comment type="similarity">
    <text evidence="2">Belongs to the krueppel C2H2-type zinc-finger protein family.</text>
</comment>
<evidence type="ECO:0000256" key="5">
    <source>
        <dbReference type="ARBA" id="ARBA00022771"/>
    </source>
</evidence>
<dbReference type="InterPro" id="IPR036236">
    <property type="entry name" value="Znf_C2H2_sf"/>
</dbReference>
<dbReference type="PROSITE" id="PS00028">
    <property type="entry name" value="ZINC_FINGER_C2H2_1"/>
    <property type="match status" value="6"/>
</dbReference>
<feature type="domain" description="C2H2-type" evidence="13">
    <location>
        <begin position="432"/>
        <end position="459"/>
    </location>
</feature>
<sequence length="514" mass="59928">MEDYLSSECKIIDKNDFEQNFENSKLFSLQQTNMFPNFQNEFQPAEDDTLFGFSSENTALQYNPQMEGTIREPQMYNASGQETSFQRQNHFQADQPNSHYQYNSSSGKNTEKRERRVYENSVNTSFDSRRTPTTSETLFGLDSLSNDLLSPTIDSLLLDMPQLNSKLLDSQREIPILNDEILASIFSSINESSIENVELKNKLFKYDSSVESLKSPGCYINPNTLIEEYSSKTQAKSSFETTYCEICFIKFNNEDELFKHKCTFSSESSQCNTNAKSVSAIEHCSGGKPVILKESFQYVKYEQTLLQTDFKRNIHTASSIQCDVSKQKFSKKEHLTQNMRKKTGKKFHHCDICKGIFLLKKQLNRHMQTHTKKKPYQCDICKGLFSGKENIVRHMYTHTRKKPFQCTVCKEIFKRKYSLTQHIRIHSGQKPYQCGVCKTKFSRKQHLNRHERIHTGEKPYQCGVCKTKFSRREHLNRHMRTHTGEKSFQCHLCQQKFLQAGLLKKHMHTHTTKK</sequence>
<evidence type="ECO:0000259" key="13">
    <source>
        <dbReference type="PROSITE" id="PS50157"/>
    </source>
</evidence>
<feature type="domain" description="C2H2-type" evidence="13">
    <location>
        <begin position="348"/>
        <end position="375"/>
    </location>
</feature>
<reference evidence="15" key="1">
    <citation type="submission" date="2020-08" db="EMBL/GenBank/DDBJ databases">
        <title>Multicomponent nature underlies the extraordinary mechanical properties of spider dragline silk.</title>
        <authorList>
            <person name="Kono N."/>
            <person name="Nakamura H."/>
            <person name="Mori M."/>
            <person name="Yoshida Y."/>
            <person name="Ohtoshi R."/>
            <person name="Malay A.D."/>
            <person name="Moran D.A.P."/>
            <person name="Tomita M."/>
            <person name="Numata K."/>
            <person name="Arakawa K."/>
        </authorList>
    </citation>
    <scope>NUCLEOTIDE SEQUENCE</scope>
</reference>
<evidence type="ECO:0000313" key="16">
    <source>
        <dbReference type="Proteomes" id="UP000886998"/>
    </source>
</evidence>
<dbReference type="FunFam" id="3.30.160.60:FF:000446">
    <property type="entry name" value="Zinc finger protein"/>
    <property type="match status" value="2"/>
</dbReference>
<dbReference type="SMART" id="SM00355">
    <property type="entry name" value="ZnF_C2H2"/>
    <property type="match status" value="6"/>
</dbReference>
<keyword evidence="4" id="KW-0677">Repeat</keyword>
<dbReference type="Pfam" id="PF00096">
    <property type="entry name" value="zf-C2H2"/>
    <property type="match status" value="3"/>
</dbReference>
<dbReference type="GO" id="GO:0005634">
    <property type="term" value="C:nucleus"/>
    <property type="evidence" value="ECO:0007669"/>
    <property type="project" value="UniProtKB-SubCell"/>
</dbReference>
<feature type="domain" description="C2H2-type" evidence="13">
    <location>
        <begin position="460"/>
        <end position="487"/>
    </location>
</feature>
<evidence type="ECO:0000256" key="11">
    <source>
        <dbReference type="PROSITE-ProRule" id="PRU00042"/>
    </source>
</evidence>
<dbReference type="InterPro" id="IPR050589">
    <property type="entry name" value="Ikaros_C2H2-ZF"/>
</dbReference>
<evidence type="ECO:0000256" key="12">
    <source>
        <dbReference type="SAM" id="MobiDB-lite"/>
    </source>
</evidence>
<comment type="subcellular location">
    <subcellularLocation>
        <location evidence="1">Nucleus</location>
    </subcellularLocation>
</comment>
<dbReference type="GO" id="GO:0006357">
    <property type="term" value="P:regulation of transcription by RNA polymerase II"/>
    <property type="evidence" value="ECO:0007669"/>
    <property type="project" value="TreeGrafter"/>
</dbReference>
<feature type="compositionally biased region" description="Basic and acidic residues" evidence="12">
    <location>
        <begin position="109"/>
        <end position="118"/>
    </location>
</feature>
<evidence type="ECO:0000256" key="6">
    <source>
        <dbReference type="ARBA" id="ARBA00022833"/>
    </source>
</evidence>
<name>A0A8X6XYR5_9ARAC</name>
<dbReference type="EMBL" id="BMAV01013823">
    <property type="protein sequence ID" value="GFY61838.1"/>
    <property type="molecule type" value="Genomic_DNA"/>
</dbReference>
<dbReference type="Gene3D" id="3.30.160.60">
    <property type="entry name" value="Classic Zinc Finger"/>
    <property type="match status" value="6"/>
</dbReference>
<keyword evidence="10" id="KW-0539">Nucleus</keyword>
<evidence type="ECO:0000256" key="10">
    <source>
        <dbReference type="ARBA" id="ARBA00023242"/>
    </source>
</evidence>
<evidence type="ECO:0000256" key="7">
    <source>
        <dbReference type="ARBA" id="ARBA00023015"/>
    </source>
</evidence>
<keyword evidence="9" id="KW-0804">Transcription</keyword>
<proteinExistence type="inferred from homology"/>
<protein>
    <recommendedName>
        <fullName evidence="13">C2H2-type domain-containing protein</fullName>
    </recommendedName>
</protein>
<feature type="domain" description="C2H2-type" evidence="13">
    <location>
        <begin position="376"/>
        <end position="403"/>
    </location>
</feature>
<evidence type="ECO:0000256" key="3">
    <source>
        <dbReference type="ARBA" id="ARBA00022723"/>
    </source>
</evidence>
<dbReference type="GO" id="GO:0008270">
    <property type="term" value="F:zinc ion binding"/>
    <property type="evidence" value="ECO:0007669"/>
    <property type="project" value="UniProtKB-KW"/>
</dbReference>
<evidence type="ECO:0000256" key="8">
    <source>
        <dbReference type="ARBA" id="ARBA00023125"/>
    </source>
</evidence>
<accession>A0A8X6XYR5</accession>
<feature type="region of interest" description="Disordered" evidence="12">
    <location>
        <begin position="93"/>
        <end position="133"/>
    </location>
</feature>
<dbReference type="FunFam" id="3.30.160.60:FF:001480">
    <property type="entry name" value="Si:cabz01071911.3"/>
    <property type="match status" value="1"/>
</dbReference>
<keyword evidence="6" id="KW-0862">Zinc</keyword>
<feature type="compositionally biased region" description="Polar residues" evidence="12">
    <location>
        <begin position="93"/>
        <end position="108"/>
    </location>
</feature>
<dbReference type="InterPro" id="IPR013087">
    <property type="entry name" value="Znf_C2H2_type"/>
</dbReference>
<keyword evidence="3" id="KW-0479">Metal-binding</keyword>
<dbReference type="FunFam" id="3.30.160.60:FF:000045">
    <property type="entry name" value="ZFP69 zinc finger protein B"/>
    <property type="match status" value="1"/>
</dbReference>
<dbReference type="EMBL" id="BMAV01013823">
    <property type="protein sequence ID" value="GFY61839.1"/>
    <property type="molecule type" value="Genomic_DNA"/>
</dbReference>
<gene>
    <name evidence="15" type="primary">NCL1_54853</name>
    <name evidence="14" type="ORF">TNIN_154061</name>
    <name evidence="15" type="ORF">TNIN_154071</name>
</gene>
<dbReference type="GO" id="GO:0000978">
    <property type="term" value="F:RNA polymerase II cis-regulatory region sequence-specific DNA binding"/>
    <property type="evidence" value="ECO:0007669"/>
    <property type="project" value="TreeGrafter"/>
</dbReference>
<dbReference type="AlphaFoldDB" id="A0A8X6XYR5"/>
<keyword evidence="7" id="KW-0805">Transcription regulation</keyword>
<evidence type="ECO:0000313" key="14">
    <source>
        <dbReference type="EMBL" id="GFY61838.1"/>
    </source>
</evidence>
<dbReference type="PANTHER" id="PTHR24404:SF114">
    <property type="entry name" value="KLUMPFUSS, ISOFORM B-RELATED"/>
    <property type="match status" value="1"/>
</dbReference>
<keyword evidence="16" id="KW-1185">Reference proteome</keyword>
<dbReference type="PROSITE" id="PS50157">
    <property type="entry name" value="ZINC_FINGER_C2H2_2"/>
    <property type="match status" value="6"/>
</dbReference>
<dbReference type="SUPFAM" id="SSF57667">
    <property type="entry name" value="beta-beta-alpha zinc fingers"/>
    <property type="match status" value="4"/>
</dbReference>
<keyword evidence="8" id="KW-0238">DNA-binding</keyword>
<dbReference type="Proteomes" id="UP000886998">
    <property type="component" value="Unassembled WGS sequence"/>
</dbReference>
<feature type="domain" description="C2H2-type" evidence="13">
    <location>
        <begin position="488"/>
        <end position="514"/>
    </location>
</feature>
<feature type="compositionally biased region" description="Polar residues" evidence="12">
    <location>
        <begin position="120"/>
        <end position="133"/>
    </location>
</feature>
<dbReference type="GO" id="GO:0003700">
    <property type="term" value="F:DNA-binding transcription factor activity"/>
    <property type="evidence" value="ECO:0007669"/>
    <property type="project" value="TreeGrafter"/>
</dbReference>
<keyword evidence="5 11" id="KW-0863">Zinc-finger</keyword>
<evidence type="ECO:0000256" key="9">
    <source>
        <dbReference type="ARBA" id="ARBA00023163"/>
    </source>
</evidence>
<evidence type="ECO:0000313" key="15">
    <source>
        <dbReference type="EMBL" id="GFY61839.1"/>
    </source>
</evidence>
<dbReference type="FunFam" id="3.30.160.60:FF:003288">
    <property type="entry name" value="Uncharacterized protein"/>
    <property type="match status" value="1"/>
</dbReference>
<evidence type="ECO:0000256" key="1">
    <source>
        <dbReference type="ARBA" id="ARBA00004123"/>
    </source>
</evidence>
<evidence type="ECO:0000256" key="4">
    <source>
        <dbReference type="ARBA" id="ARBA00022737"/>
    </source>
</evidence>
<organism evidence="15 16">
    <name type="scientific">Trichonephila inaurata madagascariensis</name>
    <dbReference type="NCBI Taxonomy" id="2747483"/>
    <lineage>
        <taxon>Eukaryota</taxon>
        <taxon>Metazoa</taxon>
        <taxon>Ecdysozoa</taxon>
        <taxon>Arthropoda</taxon>
        <taxon>Chelicerata</taxon>
        <taxon>Arachnida</taxon>
        <taxon>Araneae</taxon>
        <taxon>Araneomorphae</taxon>
        <taxon>Entelegynae</taxon>
        <taxon>Araneoidea</taxon>
        <taxon>Nephilidae</taxon>
        <taxon>Trichonephila</taxon>
        <taxon>Trichonephila inaurata</taxon>
    </lineage>
</organism>